<dbReference type="GO" id="GO:0005634">
    <property type="term" value="C:nucleus"/>
    <property type="evidence" value="ECO:0007669"/>
    <property type="project" value="TreeGrafter"/>
</dbReference>
<evidence type="ECO:0000256" key="2">
    <source>
        <dbReference type="ARBA" id="ARBA00022771"/>
    </source>
</evidence>
<dbReference type="Gene3D" id="3.30.40.10">
    <property type="entry name" value="Zinc/RING finger domain, C3HC4 (zinc finger)"/>
    <property type="match status" value="1"/>
</dbReference>
<feature type="compositionally biased region" description="Low complexity" evidence="5">
    <location>
        <begin position="1"/>
        <end position="15"/>
    </location>
</feature>
<dbReference type="InterPro" id="IPR013083">
    <property type="entry name" value="Znf_RING/FYVE/PHD"/>
</dbReference>
<feature type="domain" description="RING-type" evidence="6">
    <location>
        <begin position="161"/>
        <end position="258"/>
    </location>
</feature>
<keyword evidence="1" id="KW-0479">Metal-binding</keyword>
<feature type="compositionally biased region" description="Low complexity" evidence="5">
    <location>
        <begin position="45"/>
        <end position="79"/>
    </location>
</feature>
<dbReference type="InterPro" id="IPR001841">
    <property type="entry name" value="Znf_RING"/>
</dbReference>
<dbReference type="eggNOG" id="KOG0802">
    <property type="taxonomic scope" value="Eukaryota"/>
</dbReference>
<feature type="compositionally biased region" description="Basic and acidic residues" evidence="5">
    <location>
        <begin position="556"/>
        <end position="570"/>
    </location>
</feature>
<reference evidence="7 8" key="1">
    <citation type="journal article" date="2011" name="Proc. Natl. Acad. Sci. U.S.A.">
        <title>Evolutionary erosion of yeast sex chromosomes by mating-type switching accidents.</title>
        <authorList>
            <person name="Gordon J.L."/>
            <person name="Armisen D."/>
            <person name="Proux-Wera E."/>
            <person name="Oheigeartaigh S.S."/>
            <person name="Byrne K.P."/>
            <person name="Wolfe K.H."/>
        </authorList>
    </citation>
    <scope>NUCLEOTIDE SEQUENCE [LARGE SCALE GENOMIC DNA]</scope>
    <source>
        <strain evidence="8">ATCC 76901 / BCRC 22586 / CBS 4309 / NBRC 1992 / NRRL Y-12630</strain>
    </source>
</reference>
<protein>
    <recommendedName>
        <fullName evidence="6">RING-type domain-containing protein</fullName>
    </recommendedName>
</protein>
<keyword evidence="8" id="KW-1185">Reference proteome</keyword>
<dbReference type="GO" id="GO:0006511">
    <property type="term" value="P:ubiquitin-dependent protein catabolic process"/>
    <property type="evidence" value="ECO:0007669"/>
    <property type="project" value="TreeGrafter"/>
</dbReference>
<proteinExistence type="predicted"/>
<keyword evidence="2 4" id="KW-0863">Zinc-finger</keyword>
<feature type="region of interest" description="Disordered" evidence="5">
    <location>
        <begin position="504"/>
        <end position="570"/>
    </location>
</feature>
<feature type="compositionally biased region" description="Polar residues" evidence="5">
    <location>
        <begin position="16"/>
        <end position="35"/>
    </location>
</feature>
<organism evidence="7 8">
    <name type="scientific">Naumovozyma castellii</name>
    <name type="common">Yeast</name>
    <name type="synonym">Saccharomyces castellii</name>
    <dbReference type="NCBI Taxonomy" id="27288"/>
    <lineage>
        <taxon>Eukaryota</taxon>
        <taxon>Fungi</taxon>
        <taxon>Dikarya</taxon>
        <taxon>Ascomycota</taxon>
        <taxon>Saccharomycotina</taxon>
        <taxon>Saccharomycetes</taxon>
        <taxon>Saccharomycetales</taxon>
        <taxon>Saccharomycetaceae</taxon>
        <taxon>Naumovozyma</taxon>
    </lineage>
</organism>
<dbReference type="Pfam" id="PF13639">
    <property type="entry name" value="zf-RING_2"/>
    <property type="match status" value="1"/>
</dbReference>
<gene>
    <name evidence="7" type="primary">NCAS0C03310</name>
    <name evidence="7" type="ordered locus">NCAS_0C03310</name>
</gene>
<dbReference type="OrthoDB" id="8062037at2759"/>
<dbReference type="PROSITE" id="PS50089">
    <property type="entry name" value="ZF_RING_2"/>
    <property type="match status" value="1"/>
</dbReference>
<dbReference type="GO" id="GO:0008270">
    <property type="term" value="F:zinc ion binding"/>
    <property type="evidence" value="ECO:0007669"/>
    <property type="project" value="UniProtKB-KW"/>
</dbReference>
<feature type="compositionally biased region" description="Polar residues" evidence="5">
    <location>
        <begin position="404"/>
        <end position="438"/>
    </location>
</feature>
<evidence type="ECO:0000259" key="6">
    <source>
        <dbReference type="PROSITE" id="PS50089"/>
    </source>
</evidence>
<feature type="region of interest" description="Disordered" evidence="5">
    <location>
        <begin position="175"/>
        <end position="227"/>
    </location>
</feature>
<feature type="compositionally biased region" description="Low complexity" evidence="5">
    <location>
        <begin position="198"/>
        <end position="214"/>
    </location>
</feature>
<dbReference type="PANTHER" id="PTHR45931:SF3">
    <property type="entry name" value="RING ZINC FINGER-CONTAINING PROTEIN"/>
    <property type="match status" value="1"/>
</dbReference>
<dbReference type="GeneID" id="96902903"/>
<dbReference type="KEGG" id="ncs:NCAS_0C03310"/>
<evidence type="ECO:0000313" key="8">
    <source>
        <dbReference type="Proteomes" id="UP000001640"/>
    </source>
</evidence>
<dbReference type="SMART" id="SM00184">
    <property type="entry name" value="RING"/>
    <property type="match status" value="1"/>
</dbReference>
<dbReference type="AlphaFoldDB" id="G0VCW0"/>
<dbReference type="Proteomes" id="UP000001640">
    <property type="component" value="Chromosome 3"/>
</dbReference>
<dbReference type="EMBL" id="HE576754">
    <property type="protein sequence ID" value="CCC69321.1"/>
    <property type="molecule type" value="Genomic_DNA"/>
</dbReference>
<feature type="region of interest" description="Disordered" evidence="5">
    <location>
        <begin position="457"/>
        <end position="484"/>
    </location>
</feature>
<dbReference type="InterPro" id="IPR051834">
    <property type="entry name" value="RING_finger_E3_ligase"/>
</dbReference>
<dbReference type="RefSeq" id="XP_003675686.1">
    <property type="nucleotide sequence ID" value="XM_003675638.1"/>
</dbReference>
<sequence length="570" mass="61263">MSENTNNNNGRSNENPTQQPNQDTTSTPGPDTRNITVAVHYSLLTPGTTTPVPGSGPTSGPQTQQPQTGANAAAADGSTNPPPPNVLPQQLPGAFILSFRDVPNTTSQNRLQSIITMATELAAQRFRSMIDRPKGISKEQFEKLPVLTLDDLKKNGSDLQCSICFEPYVADATTTKKRSLSGTDSEEPGNAKKRKIDATTASTPTSNEPEPTTTVEDNDEEAHPTYNHSPTKLPCGHIFGRECLYRWCKLENTCPLCRHVIAEVDTTQHQAQDAASDQAFERIRNLVYNTNPTSNDDQPTSAQDQLPFFTGIMHHNAAIPLNTGNEGQTANGTSSTPQQSLGNRINWVQIPLHLSSTNNNNNNNNNATETTNVQTEANNRNANFLQSFFTNLIGHGEQLVRNASPPTTTARNSENAVPSTSNMEQPATTITQEPGSVDTTQVAALLREFSRRRQAMANGNTNTNPVSSGAPQPQPPSDSLFSTGVASFRDFDGNVTTYELHGNSLVAHPPTNVPSSSNEAPPSSSSSSSTEDTNNTSSSSASTNTNTNTNTNTTNGRHDVVPDHTSDENN</sequence>
<name>G0VCW0_NAUCA</name>
<reference key="2">
    <citation type="submission" date="2011-08" db="EMBL/GenBank/DDBJ databases">
        <title>Genome sequence of Naumovozyma castellii.</title>
        <authorList>
            <person name="Gordon J.L."/>
            <person name="Armisen D."/>
            <person name="Proux-Wera E."/>
            <person name="OhEigeartaigh S.S."/>
            <person name="Byrne K.P."/>
            <person name="Wolfe K.H."/>
        </authorList>
    </citation>
    <scope>NUCLEOTIDE SEQUENCE</scope>
    <source>
        <strain>Type strain:CBS 4309</strain>
    </source>
</reference>
<evidence type="ECO:0000256" key="1">
    <source>
        <dbReference type="ARBA" id="ARBA00022723"/>
    </source>
</evidence>
<dbReference type="PANTHER" id="PTHR45931">
    <property type="entry name" value="SI:CH211-59O9.10"/>
    <property type="match status" value="1"/>
</dbReference>
<dbReference type="OMA" id="HIFGREC"/>
<feature type="region of interest" description="Disordered" evidence="5">
    <location>
        <begin position="1"/>
        <end position="86"/>
    </location>
</feature>
<keyword evidence="3" id="KW-0862">Zinc</keyword>
<dbReference type="STRING" id="1064592.G0VCW0"/>
<evidence type="ECO:0000256" key="5">
    <source>
        <dbReference type="SAM" id="MobiDB-lite"/>
    </source>
</evidence>
<dbReference type="HOGENOM" id="CLU_020039_0_0_1"/>
<evidence type="ECO:0000256" key="4">
    <source>
        <dbReference type="PROSITE-ProRule" id="PRU00175"/>
    </source>
</evidence>
<dbReference type="InParanoid" id="G0VCW0"/>
<dbReference type="SUPFAM" id="SSF57850">
    <property type="entry name" value="RING/U-box"/>
    <property type="match status" value="1"/>
</dbReference>
<evidence type="ECO:0000313" key="7">
    <source>
        <dbReference type="EMBL" id="CCC69321.1"/>
    </source>
</evidence>
<feature type="compositionally biased region" description="Low complexity" evidence="5">
    <location>
        <begin position="515"/>
        <end position="555"/>
    </location>
</feature>
<feature type="region of interest" description="Disordered" evidence="5">
    <location>
        <begin position="402"/>
        <end position="438"/>
    </location>
</feature>
<dbReference type="FunCoup" id="G0VCW0">
    <property type="interactions" value="241"/>
</dbReference>
<accession>G0VCW0</accession>
<dbReference type="GO" id="GO:0061630">
    <property type="term" value="F:ubiquitin protein ligase activity"/>
    <property type="evidence" value="ECO:0007669"/>
    <property type="project" value="TreeGrafter"/>
</dbReference>
<evidence type="ECO:0000256" key="3">
    <source>
        <dbReference type="ARBA" id="ARBA00022833"/>
    </source>
</evidence>